<dbReference type="EMBL" id="CP054706">
    <property type="protein sequence ID" value="QQK78842.1"/>
    <property type="molecule type" value="Genomic_DNA"/>
</dbReference>
<sequence>MTGKLNIQLTDEYILPTSGLPLIGALLERSFLRSQLSAFSMEGLTDTAQISHGDTIAFLYRFACPRQE</sequence>
<organism evidence="1 2">
    <name type="scientific">Salicibibacter cibi</name>
    <dbReference type="NCBI Taxonomy" id="2743001"/>
    <lineage>
        <taxon>Bacteria</taxon>
        <taxon>Bacillati</taxon>
        <taxon>Bacillota</taxon>
        <taxon>Bacilli</taxon>
        <taxon>Bacillales</taxon>
        <taxon>Bacillaceae</taxon>
        <taxon>Salicibibacter</taxon>
    </lineage>
</organism>
<dbReference type="Proteomes" id="UP000595349">
    <property type="component" value="Chromosome"/>
</dbReference>
<keyword evidence="2" id="KW-1185">Reference proteome</keyword>
<dbReference type="RefSeq" id="WP_200087589.1">
    <property type="nucleotide sequence ID" value="NZ_CP054706.1"/>
</dbReference>
<reference evidence="1 2" key="1">
    <citation type="submission" date="2020-06" db="EMBL/GenBank/DDBJ databases">
        <title>Genomic analysis of Salicibibacter sp. NKC21-4.</title>
        <authorList>
            <person name="Oh Y.J."/>
        </authorList>
    </citation>
    <scope>NUCLEOTIDE SEQUENCE [LARGE SCALE GENOMIC DNA]</scope>
    <source>
        <strain evidence="1 2">NKC21-4</strain>
    </source>
</reference>
<dbReference type="AlphaFoldDB" id="A0A7T7CEA7"/>
<accession>A0A7T7CEA7</accession>
<gene>
    <name evidence="1" type="ORF">HUG20_02270</name>
</gene>
<evidence type="ECO:0000313" key="1">
    <source>
        <dbReference type="EMBL" id="QQK78842.1"/>
    </source>
</evidence>
<name>A0A7T7CEA7_9BACI</name>
<evidence type="ECO:0000313" key="2">
    <source>
        <dbReference type="Proteomes" id="UP000595349"/>
    </source>
</evidence>
<proteinExistence type="predicted"/>
<dbReference type="KEGG" id="scib:HUG20_02270"/>
<protein>
    <submittedName>
        <fullName evidence="1">Uncharacterized protein</fullName>
    </submittedName>
</protein>